<feature type="domain" description="MYND-type" evidence="5">
    <location>
        <begin position="2"/>
        <end position="34"/>
    </location>
</feature>
<keyword evidence="1" id="KW-0479">Metal-binding</keyword>
<evidence type="ECO:0000256" key="4">
    <source>
        <dbReference type="SAM" id="MobiDB-lite"/>
    </source>
</evidence>
<proteinExistence type="predicted"/>
<dbReference type="AlphaFoldDB" id="A0AAV5GTR4"/>
<keyword evidence="7" id="KW-1185">Reference proteome</keyword>
<feature type="region of interest" description="Disordered" evidence="4">
    <location>
        <begin position="440"/>
        <end position="481"/>
    </location>
</feature>
<evidence type="ECO:0000313" key="7">
    <source>
        <dbReference type="Proteomes" id="UP001342314"/>
    </source>
</evidence>
<evidence type="ECO:0000313" key="6">
    <source>
        <dbReference type="EMBL" id="GJN92897.1"/>
    </source>
</evidence>
<reference evidence="6 7" key="1">
    <citation type="submission" date="2021-12" db="EMBL/GenBank/DDBJ databases">
        <title>High titer production of polyol ester of fatty acids by Rhodotorula paludigena BS15 towards product separation-free biomass refinery.</title>
        <authorList>
            <person name="Mano J."/>
            <person name="Ono H."/>
            <person name="Tanaka T."/>
            <person name="Naito K."/>
            <person name="Sushida H."/>
            <person name="Ike M."/>
            <person name="Tokuyasu K."/>
            <person name="Kitaoka M."/>
        </authorList>
    </citation>
    <scope>NUCLEOTIDE SEQUENCE [LARGE SCALE GENOMIC DNA]</scope>
    <source>
        <strain evidence="6 7">BS15</strain>
    </source>
</reference>
<sequence length="560" mass="62024">MLVCSRCQSDAARLVHYCSRDCQVSHFREHKPICGLKLRVLPESRSPVVDPSAPFQPPPALLFQLAALTTLPPSASPTTPPPSFLYFPFSPVGASSSSDVPIPVPISLPEATRNLFNALSVVAFRSGNPLSVNLMFSLLITEVEALGGVEARLIEQLSEEYRLDGVQEVGGVKRKALKDILEEEDEPTPQELVEAIGGEGNMGMLREAVQDRLAQIIHHARSLVHETRASCTFEDQLRLAVDLAAATGVAYFRSGLVEPPDLLPEFGRRGWEGIGFAHFKPHLIKVSRIDAADDNSAEEPAYLLQIIDVHSNEQRKRITEGNKLKLHLYRYFLSLLFGANFRLSPDSPRIRLSDTLASWIYTGCFTSECNLPSCVLNRPRLDPDADVLDAKPVPQAYLAVLNDFVDSQVEREVPYNEAWVEEILYEEFPGVEGWKRLSVQDEPEDNGDDGPYIGGEGPLSGDDKDQVAGRPLDAVDDDDDKKDIVRVKSEQLTVDEAVNAALPVTPARQAPVKQETQEEVVDDPEQAVELVTEEKKVVFDEEEHAARRSPCLRPRKRALS</sequence>
<dbReference type="GO" id="GO:0008270">
    <property type="term" value="F:zinc ion binding"/>
    <property type="evidence" value="ECO:0007669"/>
    <property type="project" value="UniProtKB-KW"/>
</dbReference>
<keyword evidence="2" id="KW-0863">Zinc-finger</keyword>
<feature type="region of interest" description="Disordered" evidence="4">
    <location>
        <begin position="505"/>
        <end position="525"/>
    </location>
</feature>
<evidence type="ECO:0000256" key="3">
    <source>
        <dbReference type="ARBA" id="ARBA00022833"/>
    </source>
</evidence>
<gene>
    <name evidence="6" type="ORF">Rhopal_005937-T1</name>
</gene>
<dbReference type="Proteomes" id="UP001342314">
    <property type="component" value="Unassembled WGS sequence"/>
</dbReference>
<dbReference type="EMBL" id="BQKY01000012">
    <property type="protein sequence ID" value="GJN92897.1"/>
    <property type="molecule type" value="Genomic_DNA"/>
</dbReference>
<dbReference type="Pfam" id="PF01753">
    <property type="entry name" value="zf-MYND"/>
    <property type="match status" value="1"/>
</dbReference>
<evidence type="ECO:0000256" key="2">
    <source>
        <dbReference type="ARBA" id="ARBA00022771"/>
    </source>
</evidence>
<feature type="region of interest" description="Disordered" evidence="4">
    <location>
        <begin position="540"/>
        <end position="560"/>
    </location>
</feature>
<name>A0AAV5GTR4_9BASI</name>
<accession>A0AAV5GTR4</accession>
<dbReference type="SUPFAM" id="SSF144232">
    <property type="entry name" value="HIT/MYND zinc finger-like"/>
    <property type="match status" value="1"/>
</dbReference>
<comment type="caution">
    <text evidence="6">The sequence shown here is derived from an EMBL/GenBank/DDBJ whole genome shotgun (WGS) entry which is preliminary data.</text>
</comment>
<keyword evidence="3" id="KW-0862">Zinc</keyword>
<organism evidence="6 7">
    <name type="scientific">Rhodotorula paludigena</name>
    <dbReference type="NCBI Taxonomy" id="86838"/>
    <lineage>
        <taxon>Eukaryota</taxon>
        <taxon>Fungi</taxon>
        <taxon>Dikarya</taxon>
        <taxon>Basidiomycota</taxon>
        <taxon>Pucciniomycotina</taxon>
        <taxon>Microbotryomycetes</taxon>
        <taxon>Sporidiobolales</taxon>
        <taxon>Sporidiobolaceae</taxon>
        <taxon>Rhodotorula</taxon>
    </lineage>
</organism>
<evidence type="ECO:0000259" key="5">
    <source>
        <dbReference type="Pfam" id="PF01753"/>
    </source>
</evidence>
<protein>
    <recommendedName>
        <fullName evidence="5">MYND-type domain-containing protein</fullName>
    </recommendedName>
</protein>
<evidence type="ECO:0000256" key="1">
    <source>
        <dbReference type="ARBA" id="ARBA00022723"/>
    </source>
</evidence>
<dbReference type="InterPro" id="IPR002893">
    <property type="entry name" value="Znf_MYND"/>
</dbReference>
<dbReference type="Gene3D" id="6.10.140.2220">
    <property type="match status" value="1"/>
</dbReference>